<gene>
    <name evidence="6" type="ORF">LAL4801_02449</name>
</gene>
<name>A0A0M6Y3Z1_9HYPH</name>
<organism evidence="6 7">
    <name type="scientific">Roseibium aggregatum</name>
    <dbReference type="NCBI Taxonomy" id="187304"/>
    <lineage>
        <taxon>Bacteria</taxon>
        <taxon>Pseudomonadati</taxon>
        <taxon>Pseudomonadota</taxon>
        <taxon>Alphaproteobacteria</taxon>
        <taxon>Hyphomicrobiales</taxon>
        <taxon>Stappiaceae</taxon>
        <taxon>Roseibium</taxon>
    </lineage>
</organism>
<reference evidence="7" key="1">
    <citation type="submission" date="2015-07" db="EMBL/GenBank/DDBJ databases">
        <authorList>
            <person name="Rodrigo-Torres Lidia"/>
            <person name="Arahal R.David."/>
        </authorList>
    </citation>
    <scope>NUCLEOTIDE SEQUENCE [LARGE SCALE GENOMIC DNA]</scope>
    <source>
        <strain evidence="7">CECT 4801</strain>
    </source>
</reference>
<dbReference type="InterPro" id="IPR025997">
    <property type="entry name" value="SBP_2_dom"/>
</dbReference>
<evidence type="ECO:0000256" key="2">
    <source>
        <dbReference type="ARBA" id="ARBA00007639"/>
    </source>
</evidence>
<dbReference type="PANTHER" id="PTHR46847">
    <property type="entry name" value="D-ALLOSE-BINDING PERIPLASMIC PROTEIN-RELATED"/>
    <property type="match status" value="1"/>
</dbReference>
<dbReference type="Pfam" id="PF13407">
    <property type="entry name" value="Peripla_BP_4"/>
    <property type="match status" value="1"/>
</dbReference>
<feature type="signal peptide" evidence="4">
    <location>
        <begin position="1"/>
        <end position="20"/>
    </location>
</feature>
<comment type="similarity">
    <text evidence="2">Belongs to the bacterial solute-binding protein 2 family.</text>
</comment>
<dbReference type="PANTHER" id="PTHR46847:SF2">
    <property type="entry name" value="ABC TRANSPORTER SUGAR-BINDING PROTEIN"/>
    <property type="match status" value="1"/>
</dbReference>
<evidence type="ECO:0000259" key="5">
    <source>
        <dbReference type="Pfam" id="PF13407"/>
    </source>
</evidence>
<dbReference type="GO" id="GO:0030313">
    <property type="term" value="C:cell envelope"/>
    <property type="evidence" value="ECO:0007669"/>
    <property type="project" value="UniProtKB-SubCell"/>
</dbReference>
<dbReference type="InterPro" id="IPR028082">
    <property type="entry name" value="Peripla_BP_I"/>
</dbReference>
<dbReference type="AlphaFoldDB" id="A0A0M6Y3Z1"/>
<dbReference type="EMBL" id="CXST01000001">
    <property type="protein sequence ID" value="CTQ44007.1"/>
    <property type="molecule type" value="Genomic_DNA"/>
</dbReference>
<dbReference type="GO" id="GO:0030246">
    <property type="term" value="F:carbohydrate binding"/>
    <property type="evidence" value="ECO:0007669"/>
    <property type="project" value="UniProtKB-ARBA"/>
</dbReference>
<protein>
    <submittedName>
        <fullName evidence="6">D-allose transporter subunit</fullName>
    </submittedName>
</protein>
<feature type="domain" description="Periplasmic binding protein" evidence="5">
    <location>
        <begin position="26"/>
        <end position="291"/>
    </location>
</feature>
<evidence type="ECO:0000256" key="4">
    <source>
        <dbReference type="SAM" id="SignalP"/>
    </source>
</evidence>
<evidence type="ECO:0000313" key="6">
    <source>
        <dbReference type="EMBL" id="CTQ44007.1"/>
    </source>
</evidence>
<proteinExistence type="inferred from homology"/>
<sequence length="362" mass="40196">MIVRLLCMVWFWVAAGVVQAADFRVTFINPGGETGFWGDVSRTMMAAAADLNVDLEILHADRRPYGMEELLSLRLEQGELPDYFILVNENQAAARLMQLMEGRESKVLFLLNKLTPKQRVDLERRNIDLHGIIASVVPDNETAGYEMAQSLFAEARRLNPEAGEIRLLSLTGDSTTPAGLQRELGMLRAVADNSDVKLVHAIPVDWSEELAFARTKSVLNRTRIDVVWGANDDIAFGAQRAATDAGLNIGKDILFAGLNWSNRGMNAVRSNELTMTHGGHFFAGAWAIVMLRDHFFRSVQGEVFVDVVFKMSPITAQNVELYLSRLGDGNWDKIDFARFCKSSSNHSHYDFSADAILEAAGS</sequence>
<feature type="chain" id="PRO_5005807759" evidence="4">
    <location>
        <begin position="21"/>
        <end position="362"/>
    </location>
</feature>
<evidence type="ECO:0000256" key="3">
    <source>
        <dbReference type="ARBA" id="ARBA00022729"/>
    </source>
</evidence>
<dbReference type="SUPFAM" id="SSF53822">
    <property type="entry name" value="Periplasmic binding protein-like I"/>
    <property type="match status" value="1"/>
</dbReference>
<dbReference type="CDD" id="cd06324">
    <property type="entry name" value="PBP1_ABC_sugar_binding-like"/>
    <property type="match status" value="1"/>
</dbReference>
<dbReference type="STRING" id="187304.B0E33_17235"/>
<keyword evidence="7" id="KW-1185">Reference proteome</keyword>
<keyword evidence="3 4" id="KW-0732">Signal</keyword>
<evidence type="ECO:0000313" key="7">
    <source>
        <dbReference type="Proteomes" id="UP000048926"/>
    </source>
</evidence>
<evidence type="ECO:0000256" key="1">
    <source>
        <dbReference type="ARBA" id="ARBA00004196"/>
    </source>
</evidence>
<dbReference type="Gene3D" id="3.40.50.2300">
    <property type="match status" value="2"/>
</dbReference>
<dbReference type="Proteomes" id="UP000048926">
    <property type="component" value="Unassembled WGS sequence"/>
</dbReference>
<accession>A0A0M6Y3Z1</accession>
<comment type="subcellular location">
    <subcellularLocation>
        <location evidence="1">Cell envelope</location>
    </subcellularLocation>
</comment>